<dbReference type="EMBL" id="JAHLQI010000001">
    <property type="protein sequence ID" value="MBU5489124.1"/>
    <property type="molecule type" value="Genomic_DNA"/>
</dbReference>
<organism evidence="1 2">
    <name type="scientific">Butyricicoccus intestinisimiae</name>
    <dbReference type="NCBI Taxonomy" id="2841509"/>
    <lineage>
        <taxon>Bacteria</taxon>
        <taxon>Bacillati</taxon>
        <taxon>Bacillota</taxon>
        <taxon>Clostridia</taxon>
        <taxon>Eubacteriales</taxon>
        <taxon>Butyricicoccaceae</taxon>
        <taxon>Butyricicoccus</taxon>
    </lineage>
</organism>
<accession>A0ABS6EN51</accession>
<comment type="caution">
    <text evidence="1">The sequence shown here is derived from an EMBL/GenBank/DDBJ whole genome shotgun (WGS) entry which is preliminary data.</text>
</comment>
<gene>
    <name evidence="1" type="ORF">KQI75_00540</name>
</gene>
<name>A0ABS6EN51_9FIRM</name>
<protein>
    <submittedName>
        <fullName evidence="1">Phage portal protein</fullName>
    </submittedName>
</protein>
<reference evidence="1 2" key="1">
    <citation type="submission" date="2021-06" db="EMBL/GenBank/DDBJ databases">
        <authorList>
            <person name="Sun Q."/>
            <person name="Li D."/>
        </authorList>
    </citation>
    <scope>NUCLEOTIDE SEQUENCE [LARGE SCALE GENOMIC DNA]</scope>
    <source>
        <strain evidence="1 2">MSJd-7</strain>
    </source>
</reference>
<sequence>MFQKFLSWIRQVVSKMLGASNIKQATHMDVDVSSDMIVALEQWERMYRNEPDWKNSTTVPLGLPAAIAGELARLTVLEVKSEVSGSTRAEYINEQYKHLLAGLQQKIEQGCALGGMAFKPYPTDAGQLVVDCVPADRFFPTGFDSSGNLSGGVFVDRYTRGRQFYTRFECHQLTGTTYTIKNVAYMSYDRDSIGVPVSLDAAPQWAGLDSELTLDGITRPLFGYFRVPTANNIDRDSPLGVSVYARAVDTIRQADEQWSRMLWEFEGTELAVDISAQAFMPDENGGVKIPKRFKRLFRALDLGDSDNPLYQVFSPQIREEPLYKGLQHVLQLIEFQCGLAYGTLSDPQTVEKTAEEIKASKQRSYSTVASLQAALEHALNDVVYAMDVWATINHLAPAGKYEVSFGWDDSIVVDTDKEFAQRMQMASAQYIRPELLLSWYFGCSEEEARKMMPVQTDEADPFGLNGDA</sequence>
<dbReference type="Pfam" id="PF05133">
    <property type="entry name" value="SPP1_portal"/>
    <property type="match status" value="1"/>
</dbReference>
<dbReference type="Proteomes" id="UP000783588">
    <property type="component" value="Unassembled WGS sequence"/>
</dbReference>
<dbReference type="InterPro" id="IPR021145">
    <property type="entry name" value="Portal_protein_SPP1_Gp6-like"/>
</dbReference>
<proteinExistence type="predicted"/>
<keyword evidence="2" id="KW-1185">Reference proteome</keyword>
<evidence type="ECO:0000313" key="2">
    <source>
        <dbReference type="Proteomes" id="UP000783588"/>
    </source>
</evidence>
<evidence type="ECO:0000313" key="1">
    <source>
        <dbReference type="EMBL" id="MBU5489124.1"/>
    </source>
</evidence>